<dbReference type="Proteomes" id="UP000034054">
    <property type="component" value="Unassembled WGS sequence"/>
</dbReference>
<evidence type="ECO:0000313" key="2">
    <source>
        <dbReference type="Proteomes" id="UP000034054"/>
    </source>
</evidence>
<proteinExistence type="predicted"/>
<dbReference type="EMBL" id="LCRH01000002">
    <property type="protein sequence ID" value="KKW33454.1"/>
    <property type="molecule type" value="Genomic_DNA"/>
</dbReference>
<protein>
    <submittedName>
        <fullName evidence="1">Uncharacterized protein</fullName>
    </submittedName>
</protein>
<organism evidence="1 2">
    <name type="scientific">Candidatus Uhrbacteria bacterium GW2011_GWA2_52_8d</name>
    <dbReference type="NCBI Taxonomy" id="1618979"/>
    <lineage>
        <taxon>Bacteria</taxon>
        <taxon>Candidatus Uhriibacteriota</taxon>
    </lineage>
</organism>
<evidence type="ECO:0000313" key="1">
    <source>
        <dbReference type="EMBL" id="KKW33454.1"/>
    </source>
</evidence>
<gene>
    <name evidence="1" type="ORF">UY76_C0002G0008</name>
</gene>
<reference evidence="1 2" key="1">
    <citation type="journal article" date="2015" name="Nature">
        <title>rRNA introns, odd ribosomes, and small enigmatic genomes across a large radiation of phyla.</title>
        <authorList>
            <person name="Brown C.T."/>
            <person name="Hug L.A."/>
            <person name="Thomas B.C."/>
            <person name="Sharon I."/>
            <person name="Castelle C.J."/>
            <person name="Singh A."/>
            <person name="Wilkins M.J."/>
            <person name="Williams K.H."/>
            <person name="Banfield J.F."/>
        </authorList>
    </citation>
    <scope>NUCLEOTIDE SEQUENCE [LARGE SCALE GENOMIC DNA]</scope>
</reference>
<dbReference type="AlphaFoldDB" id="A0A0G2ALD3"/>
<accession>A0A0G2ALD3</accession>
<name>A0A0G2ALD3_9BACT</name>
<comment type="caution">
    <text evidence="1">The sequence shown here is derived from an EMBL/GenBank/DDBJ whole genome shotgun (WGS) entry which is preliminary data.</text>
</comment>
<sequence>MSLALYSFLMGALAMRILTNPARNNHRYPHVGAITFLVLAVGAGSSLLSSCATQPDTETYSIEERIEDLEWQVIMLQAELERSQEPQHLTDMQENGCIEGAELYEKMMHGEFVEGSRQGLLCLALAHDALENSACKRLSTACEVALCNVEPHQGCTAIWREVVHFGNRLKVPAFSRDR</sequence>